<evidence type="ECO:0000259" key="2">
    <source>
        <dbReference type="Pfam" id="PF04453"/>
    </source>
</evidence>
<dbReference type="AlphaFoldDB" id="A0A1G8H5N3"/>
<dbReference type="GO" id="GO:0015920">
    <property type="term" value="P:lipopolysaccharide transport"/>
    <property type="evidence" value="ECO:0007669"/>
    <property type="project" value="InterPro"/>
</dbReference>
<dbReference type="InterPro" id="IPR050218">
    <property type="entry name" value="LptD"/>
</dbReference>
<dbReference type="RefSeq" id="WP_090025911.1">
    <property type="nucleotide sequence ID" value="NZ_FNEB01000001.1"/>
</dbReference>
<dbReference type="HAMAP" id="MF_01411">
    <property type="entry name" value="LPS_assembly_LptD"/>
    <property type="match status" value="1"/>
</dbReference>
<dbReference type="Proteomes" id="UP000199340">
    <property type="component" value="Unassembled WGS sequence"/>
</dbReference>
<name>A0A1G8H5N3_9RHOB</name>
<keyword evidence="4" id="KW-1185">Reference proteome</keyword>
<dbReference type="PANTHER" id="PTHR30189:SF1">
    <property type="entry name" value="LPS-ASSEMBLY PROTEIN LPTD"/>
    <property type="match status" value="1"/>
</dbReference>
<accession>A0A1G8H5N3</accession>
<dbReference type="OrthoDB" id="9760225at2"/>
<protein>
    <recommendedName>
        <fullName evidence="1">LPS-assembly protein LptD</fullName>
    </recommendedName>
</protein>
<keyword evidence="1" id="KW-0732">Signal</keyword>
<evidence type="ECO:0000256" key="1">
    <source>
        <dbReference type="HAMAP-Rule" id="MF_01411"/>
    </source>
</evidence>
<sequence precursor="true">MRLSLIIVVLVGLLSWGMPALAQDASRDAPAVLVADRVEITDDDKLIADGNVEALYGESRLKAERIIYDGKTDQLILDGPIMLIEGPDAIILADAGSLDADMRNGLLRGARLILSRRVQLASPRIDRVGGRYTQLYKVAATSCRVCNSDTPPIWQIRARRAVHDQQEKQIYFENAQLRVLNVPILWLPRLRLPDPSLARSTGFLIPSLSQSSKLGTGLRIPYFIRIGDHRDLTLTPFIAGNTRTLEYRYRQAFRNGDLSIEGALSRDELIDGTRGYLFARAAFDVARGFKLRFNVEAVTDRGYLSVYDYTSKDRLASAVSLSRAQRDEYIDVSLTGYQTLRATENNSQIPTIVGELVYEKRLFPKAVGGELRMSYGAFGFRRYSDLDVLGRDGARAEADIAWLRSWTLPAGIRASLETGVAVDTFRIRQDSNYSGTESEVTPRAGLTLRWPLIKTEKGGATQILEPVAMIGWVGGASPDVPNDQSTAVEFDEGNLLSLSRFPASDRRERGLSLAYGASWTREDPDGWSARLTLGHIVRDEDQPDFTSTSGLDGLNSNLLVAGQFRTASGLSLIGRALVDTGLTISKAEARAAWITPKMGLGASYIWLEDDPEEFRTDSVSEWSIDGSYRISRHWTGTANWRYDINARRSTEAGLGMQYRNECVDVNLSLSRRFTSSSIVDPSTDIGITVGLRGFSAQGFNNSYTRTCRN</sequence>
<feature type="domain" description="LptD C-terminal" evidence="2">
    <location>
        <begin position="273"/>
        <end position="613"/>
    </location>
</feature>
<evidence type="ECO:0000313" key="3">
    <source>
        <dbReference type="EMBL" id="SDI01936.1"/>
    </source>
</evidence>
<feature type="chain" id="PRO_5011800909" description="LPS-assembly protein LptD" evidence="1">
    <location>
        <begin position="23"/>
        <end position="709"/>
    </location>
</feature>
<reference evidence="3 4" key="1">
    <citation type="submission" date="2016-10" db="EMBL/GenBank/DDBJ databases">
        <authorList>
            <person name="de Groot N.N."/>
        </authorList>
    </citation>
    <scope>NUCLEOTIDE SEQUENCE [LARGE SCALE GENOMIC DNA]</scope>
    <source>
        <strain evidence="3 4">DSM 28010</strain>
    </source>
</reference>
<dbReference type="GO" id="GO:1990351">
    <property type="term" value="C:transporter complex"/>
    <property type="evidence" value="ECO:0007669"/>
    <property type="project" value="TreeGrafter"/>
</dbReference>
<proteinExistence type="inferred from homology"/>
<dbReference type="SUPFAM" id="SSF56935">
    <property type="entry name" value="Porins"/>
    <property type="match status" value="1"/>
</dbReference>
<dbReference type="GO" id="GO:0009279">
    <property type="term" value="C:cell outer membrane"/>
    <property type="evidence" value="ECO:0007669"/>
    <property type="project" value="UniProtKB-SubCell"/>
</dbReference>
<dbReference type="GO" id="GO:0043165">
    <property type="term" value="P:Gram-negative-bacterium-type cell outer membrane assembly"/>
    <property type="evidence" value="ECO:0007669"/>
    <property type="project" value="UniProtKB-UniRule"/>
</dbReference>
<comment type="subunit">
    <text evidence="1">Component of the lipopolysaccharide transport and assembly complex.</text>
</comment>
<comment type="caution">
    <text evidence="1">Lacks conserved residue(s) required for the propagation of feature annotation.</text>
</comment>
<comment type="function">
    <text evidence="1">Involved in the assembly of lipopolysaccharide (LPS) at the surface of the outer membrane.</text>
</comment>
<dbReference type="Pfam" id="PF04453">
    <property type="entry name" value="LptD"/>
    <property type="match status" value="1"/>
</dbReference>
<keyword evidence="1" id="KW-0472">Membrane</keyword>
<keyword evidence="1" id="KW-0998">Cell outer membrane</keyword>
<gene>
    <name evidence="1" type="primary">lptD</name>
    <name evidence="3" type="ORF">SAMN05421850_101372</name>
</gene>
<evidence type="ECO:0000313" key="4">
    <source>
        <dbReference type="Proteomes" id="UP000199340"/>
    </source>
</evidence>
<dbReference type="EMBL" id="FNEB01000001">
    <property type="protein sequence ID" value="SDI01936.1"/>
    <property type="molecule type" value="Genomic_DNA"/>
</dbReference>
<comment type="similarity">
    <text evidence="1">Belongs to the LptD family.</text>
</comment>
<organism evidence="3 4">
    <name type="scientific">Lutimaribacter saemankumensis</name>
    <dbReference type="NCBI Taxonomy" id="490829"/>
    <lineage>
        <taxon>Bacteria</taxon>
        <taxon>Pseudomonadati</taxon>
        <taxon>Pseudomonadota</taxon>
        <taxon>Alphaproteobacteria</taxon>
        <taxon>Rhodobacterales</taxon>
        <taxon>Roseobacteraceae</taxon>
        <taxon>Lutimaribacter</taxon>
    </lineage>
</organism>
<dbReference type="STRING" id="490829.SAMN05421850_101372"/>
<dbReference type="InterPro" id="IPR007543">
    <property type="entry name" value="LptD_C"/>
</dbReference>
<feature type="signal peptide" evidence="1">
    <location>
        <begin position="1"/>
        <end position="22"/>
    </location>
</feature>
<comment type="subcellular location">
    <subcellularLocation>
        <location evidence="1">Cell outer membrane</location>
    </subcellularLocation>
</comment>
<dbReference type="PANTHER" id="PTHR30189">
    <property type="entry name" value="LPS-ASSEMBLY PROTEIN"/>
    <property type="match status" value="1"/>
</dbReference>
<dbReference type="InterPro" id="IPR020889">
    <property type="entry name" value="LipoPS_assembly_LptD"/>
</dbReference>